<keyword evidence="7 9" id="KW-0057">Aromatic amino acid biosynthesis</keyword>
<protein>
    <recommendedName>
        <fullName evidence="6 9">3-dehydroquinate dehydratase</fullName>
        <shortName evidence="9">3-dehydroquinase</shortName>
        <ecNumber evidence="6 9">4.2.1.10</ecNumber>
    </recommendedName>
    <alternativeName>
        <fullName evidence="9">Type II DHQase</fullName>
    </alternativeName>
</protein>
<evidence type="ECO:0000256" key="11">
    <source>
        <dbReference type="PIRSR" id="PIRSR001399-2"/>
    </source>
</evidence>
<reference evidence="13 14" key="1">
    <citation type="submission" date="2016-11" db="EMBL/GenBank/DDBJ databases">
        <authorList>
            <person name="Varghese N."/>
            <person name="Submissions S."/>
        </authorList>
    </citation>
    <scope>NUCLEOTIDE SEQUENCE [LARGE SCALE GENOMIC DNA]</scope>
    <source>
        <strain evidence="13 14">DSM 28249</strain>
    </source>
</reference>
<feature type="binding site" evidence="9 11">
    <location>
        <position position="80"/>
    </location>
    <ligand>
        <name>substrate</name>
    </ligand>
</feature>
<keyword evidence="14" id="KW-1185">Reference proteome</keyword>
<dbReference type="InterPro" id="IPR018509">
    <property type="entry name" value="DHquinase_II_CS"/>
</dbReference>
<dbReference type="GO" id="GO:0009423">
    <property type="term" value="P:chorismate biosynthetic process"/>
    <property type="evidence" value="ECO:0007669"/>
    <property type="project" value="UniProtKB-UniRule"/>
</dbReference>
<comment type="function">
    <text evidence="2 9">Catalyzes a trans-dehydration via an enolate intermediate.</text>
</comment>
<keyword evidence="9" id="KW-0028">Amino-acid biosynthesis</keyword>
<dbReference type="AlphaFoldDB" id="A0A1M7GXC2"/>
<dbReference type="EMBL" id="FRCB01000005">
    <property type="protein sequence ID" value="SHM20905.1"/>
    <property type="molecule type" value="Genomic_DNA"/>
</dbReference>
<dbReference type="PROSITE" id="PS01029">
    <property type="entry name" value="DEHYDROQUINASE_II"/>
    <property type="match status" value="1"/>
</dbReference>
<dbReference type="HAMAP" id="MF_00169">
    <property type="entry name" value="AroQ"/>
    <property type="match status" value="1"/>
</dbReference>
<evidence type="ECO:0000313" key="14">
    <source>
        <dbReference type="Proteomes" id="UP000322545"/>
    </source>
</evidence>
<evidence type="ECO:0000256" key="1">
    <source>
        <dbReference type="ARBA" id="ARBA00001864"/>
    </source>
</evidence>
<comment type="catalytic activity">
    <reaction evidence="1 9">
        <text>3-dehydroquinate = 3-dehydroshikimate + H2O</text>
        <dbReference type="Rhea" id="RHEA:21096"/>
        <dbReference type="ChEBI" id="CHEBI:15377"/>
        <dbReference type="ChEBI" id="CHEBI:16630"/>
        <dbReference type="ChEBI" id="CHEBI:32364"/>
        <dbReference type="EC" id="4.2.1.10"/>
    </reaction>
</comment>
<dbReference type="NCBIfam" id="NF003805">
    <property type="entry name" value="PRK05395.1-2"/>
    <property type="match status" value="1"/>
</dbReference>
<dbReference type="PIRSF" id="PIRSF001399">
    <property type="entry name" value="DHquinase_II"/>
    <property type="match status" value="1"/>
</dbReference>
<feature type="binding site" evidence="9 11">
    <location>
        <begin position="101"/>
        <end position="102"/>
    </location>
    <ligand>
        <name>substrate</name>
    </ligand>
</feature>
<evidence type="ECO:0000256" key="2">
    <source>
        <dbReference type="ARBA" id="ARBA00003924"/>
    </source>
</evidence>
<dbReference type="PANTHER" id="PTHR21272:SF3">
    <property type="entry name" value="CATABOLIC 3-DEHYDROQUINASE"/>
    <property type="match status" value="1"/>
</dbReference>
<sequence>MTSILILNGPNLNLLGTRQPDVYGTTTLADIEAMCRTRAKALSVDLAFQQDNSEGALIDAIHAARGTHHGIILNAGAYTHTSIALMDALSSVEIPAIELHLSNIHSREAFRHQSYISRVAIGIICGFGAQGYELALDAMVGHLERAS</sequence>
<keyword evidence="8 9" id="KW-0456">Lyase</keyword>
<proteinExistence type="inferred from homology"/>
<dbReference type="InterPro" id="IPR036441">
    <property type="entry name" value="DHquinase_II_sf"/>
</dbReference>
<dbReference type="SUPFAM" id="SSF52304">
    <property type="entry name" value="Type II 3-dehydroquinate dehydratase"/>
    <property type="match status" value="1"/>
</dbReference>
<dbReference type="CDD" id="cd00466">
    <property type="entry name" value="DHQase_II"/>
    <property type="match status" value="1"/>
</dbReference>
<organism evidence="13 14">
    <name type="scientific">Roseovarius litoreus</name>
    <dbReference type="NCBI Taxonomy" id="1155722"/>
    <lineage>
        <taxon>Bacteria</taxon>
        <taxon>Pseudomonadati</taxon>
        <taxon>Pseudomonadota</taxon>
        <taxon>Alphaproteobacteria</taxon>
        <taxon>Rhodobacterales</taxon>
        <taxon>Roseobacteraceae</taxon>
        <taxon>Roseovarius</taxon>
    </lineage>
</organism>
<evidence type="ECO:0000256" key="5">
    <source>
        <dbReference type="ARBA" id="ARBA00011193"/>
    </source>
</evidence>
<dbReference type="RefSeq" id="WP_149779745.1">
    <property type="nucleotide sequence ID" value="NZ_FRCB01000005.1"/>
</dbReference>
<gene>
    <name evidence="9" type="primary">aroQ</name>
    <name evidence="13" type="ORF">SAMN05443432_105183</name>
</gene>
<accession>A0A1M7GXC2</accession>
<feature type="binding site" evidence="9 11">
    <location>
        <position position="87"/>
    </location>
    <ligand>
        <name>substrate</name>
    </ligand>
</feature>
<dbReference type="Gene3D" id="3.40.50.9100">
    <property type="entry name" value="Dehydroquinase, class II"/>
    <property type="match status" value="1"/>
</dbReference>
<feature type="active site" description="Proton acceptor" evidence="9 10">
    <location>
        <position position="23"/>
    </location>
</feature>
<evidence type="ECO:0000256" key="4">
    <source>
        <dbReference type="ARBA" id="ARBA00011037"/>
    </source>
</evidence>
<feature type="site" description="Transition state stabilizer" evidence="9 12">
    <location>
        <position position="18"/>
    </location>
</feature>
<dbReference type="NCBIfam" id="NF003807">
    <property type="entry name" value="PRK05395.1-4"/>
    <property type="match status" value="1"/>
</dbReference>
<dbReference type="Pfam" id="PF01220">
    <property type="entry name" value="DHquinase_II"/>
    <property type="match status" value="1"/>
</dbReference>
<evidence type="ECO:0000256" key="6">
    <source>
        <dbReference type="ARBA" id="ARBA00012060"/>
    </source>
</evidence>
<name>A0A1M7GXC2_9RHOB</name>
<dbReference type="PANTHER" id="PTHR21272">
    <property type="entry name" value="CATABOLIC 3-DEHYDROQUINASE"/>
    <property type="match status" value="1"/>
</dbReference>
<dbReference type="GO" id="GO:0008652">
    <property type="term" value="P:amino acid biosynthetic process"/>
    <property type="evidence" value="ECO:0007669"/>
    <property type="project" value="UniProtKB-KW"/>
</dbReference>
<dbReference type="GO" id="GO:0009073">
    <property type="term" value="P:aromatic amino acid family biosynthetic process"/>
    <property type="evidence" value="ECO:0007669"/>
    <property type="project" value="UniProtKB-KW"/>
</dbReference>
<dbReference type="InterPro" id="IPR001874">
    <property type="entry name" value="DHquinase_II"/>
</dbReference>
<evidence type="ECO:0000256" key="8">
    <source>
        <dbReference type="ARBA" id="ARBA00023239"/>
    </source>
</evidence>
<evidence type="ECO:0000256" key="12">
    <source>
        <dbReference type="PIRSR" id="PIRSR001399-3"/>
    </source>
</evidence>
<dbReference type="NCBIfam" id="TIGR01088">
    <property type="entry name" value="aroQ"/>
    <property type="match status" value="1"/>
</dbReference>
<evidence type="ECO:0000313" key="13">
    <source>
        <dbReference type="EMBL" id="SHM20905.1"/>
    </source>
</evidence>
<feature type="binding site" evidence="9 11">
    <location>
        <position position="74"/>
    </location>
    <ligand>
        <name>substrate</name>
    </ligand>
</feature>
<dbReference type="EC" id="4.2.1.10" evidence="6 9"/>
<dbReference type="GO" id="GO:0003855">
    <property type="term" value="F:3-dehydroquinate dehydratase activity"/>
    <property type="evidence" value="ECO:0007669"/>
    <property type="project" value="UniProtKB-UniRule"/>
</dbReference>
<dbReference type="Proteomes" id="UP000322545">
    <property type="component" value="Unassembled WGS sequence"/>
</dbReference>
<comment type="similarity">
    <text evidence="4 9">Belongs to the type-II 3-dehydroquinase family.</text>
</comment>
<evidence type="ECO:0000256" key="7">
    <source>
        <dbReference type="ARBA" id="ARBA00023141"/>
    </source>
</evidence>
<feature type="active site" description="Proton donor" evidence="9 10">
    <location>
        <position position="100"/>
    </location>
</feature>
<dbReference type="NCBIfam" id="NF003806">
    <property type="entry name" value="PRK05395.1-3"/>
    <property type="match status" value="1"/>
</dbReference>
<feature type="binding site" evidence="9 11">
    <location>
        <position position="111"/>
    </location>
    <ligand>
        <name>substrate</name>
    </ligand>
</feature>
<dbReference type="NCBIfam" id="NF003804">
    <property type="entry name" value="PRK05395.1-1"/>
    <property type="match status" value="1"/>
</dbReference>
<evidence type="ECO:0000256" key="9">
    <source>
        <dbReference type="HAMAP-Rule" id="MF_00169"/>
    </source>
</evidence>
<comment type="pathway">
    <text evidence="3 9">Metabolic intermediate biosynthesis; chorismate biosynthesis; chorismate from D-erythrose 4-phosphate and phosphoenolpyruvate: step 3/7.</text>
</comment>
<dbReference type="GO" id="GO:0019631">
    <property type="term" value="P:quinate catabolic process"/>
    <property type="evidence" value="ECO:0007669"/>
    <property type="project" value="TreeGrafter"/>
</dbReference>
<dbReference type="UniPathway" id="UPA00053">
    <property type="reaction ID" value="UER00086"/>
</dbReference>
<evidence type="ECO:0000256" key="3">
    <source>
        <dbReference type="ARBA" id="ARBA00004902"/>
    </source>
</evidence>
<comment type="subunit">
    <text evidence="5 9">Homododecamer.</text>
</comment>
<evidence type="ECO:0000256" key="10">
    <source>
        <dbReference type="PIRSR" id="PIRSR001399-1"/>
    </source>
</evidence>